<evidence type="ECO:0000313" key="2">
    <source>
        <dbReference type="Proteomes" id="UP000827872"/>
    </source>
</evidence>
<organism evidence="1 2">
    <name type="scientific">Sphaerodactylus townsendi</name>
    <dbReference type="NCBI Taxonomy" id="933632"/>
    <lineage>
        <taxon>Eukaryota</taxon>
        <taxon>Metazoa</taxon>
        <taxon>Chordata</taxon>
        <taxon>Craniata</taxon>
        <taxon>Vertebrata</taxon>
        <taxon>Euteleostomi</taxon>
        <taxon>Lepidosauria</taxon>
        <taxon>Squamata</taxon>
        <taxon>Bifurcata</taxon>
        <taxon>Gekkota</taxon>
        <taxon>Sphaerodactylidae</taxon>
        <taxon>Sphaerodactylus</taxon>
    </lineage>
</organism>
<dbReference type="Proteomes" id="UP000827872">
    <property type="component" value="Linkage Group LG03"/>
</dbReference>
<comment type="caution">
    <text evidence="1">The sequence shown here is derived from an EMBL/GenBank/DDBJ whole genome shotgun (WGS) entry which is preliminary data.</text>
</comment>
<reference evidence="1" key="1">
    <citation type="submission" date="2021-08" db="EMBL/GenBank/DDBJ databases">
        <title>The first chromosome-level gecko genome reveals the dynamic sex chromosomes of Neotropical dwarf geckos (Sphaerodactylidae: Sphaerodactylus).</title>
        <authorList>
            <person name="Pinto B.J."/>
            <person name="Keating S.E."/>
            <person name="Gamble T."/>
        </authorList>
    </citation>
    <scope>NUCLEOTIDE SEQUENCE</scope>
    <source>
        <strain evidence="1">TG3544</strain>
    </source>
</reference>
<evidence type="ECO:0000313" key="1">
    <source>
        <dbReference type="EMBL" id="KAH7993275.1"/>
    </source>
</evidence>
<name>A0ACB8EL93_9SAUR</name>
<sequence length="105" mass="11050">MGDLLVRIGNPIFPLEHPSHPFTNWLLEALVAPSSLACLYFCCFAAYRLSGSRICSSHSSLPLHPSPHSLAVLAPGSPSPTAHHANSPEEEGSGGTCFPPTQMAG</sequence>
<gene>
    <name evidence="1" type="ORF">K3G42_030238</name>
</gene>
<dbReference type="EMBL" id="CM037616">
    <property type="protein sequence ID" value="KAH7993275.1"/>
    <property type="molecule type" value="Genomic_DNA"/>
</dbReference>
<proteinExistence type="predicted"/>
<accession>A0ACB8EL93</accession>
<protein>
    <submittedName>
        <fullName evidence="1">Uncharacterized protein</fullName>
    </submittedName>
</protein>
<keyword evidence="2" id="KW-1185">Reference proteome</keyword>